<accession>A0A8T2RVU9</accession>
<evidence type="ECO:0000313" key="8">
    <source>
        <dbReference type="Proteomes" id="UP000825935"/>
    </source>
</evidence>
<evidence type="ECO:0000256" key="6">
    <source>
        <dbReference type="SAM" id="Phobius"/>
    </source>
</evidence>
<comment type="caution">
    <text evidence="7">The sequence shown here is derived from an EMBL/GenBank/DDBJ whole genome shotgun (WGS) entry which is preliminary data.</text>
</comment>
<dbReference type="GO" id="GO:0016020">
    <property type="term" value="C:membrane"/>
    <property type="evidence" value="ECO:0007669"/>
    <property type="project" value="UniProtKB-SubCell"/>
</dbReference>
<dbReference type="InterPro" id="IPR000612">
    <property type="entry name" value="PMP3"/>
</dbReference>
<dbReference type="EMBL" id="CM035429">
    <property type="protein sequence ID" value="KAH7300011.1"/>
    <property type="molecule type" value="Genomic_DNA"/>
</dbReference>
<sequence length="73" mass="8003">MGCADLFEILMAVIIPPVGVLLRFGCRVEFWICLFFTILGYLPGIVYALYVLLGTYPPAPAPPRTYAPSAPLI</sequence>
<proteinExistence type="inferred from homology"/>
<dbReference type="AlphaFoldDB" id="A0A8T2RVU9"/>
<comment type="similarity">
    <text evidence="2">Belongs to the UPF0057 (PMP3) family.</text>
</comment>
<organism evidence="7 8">
    <name type="scientific">Ceratopteris richardii</name>
    <name type="common">Triangle waterfern</name>
    <dbReference type="NCBI Taxonomy" id="49495"/>
    <lineage>
        <taxon>Eukaryota</taxon>
        <taxon>Viridiplantae</taxon>
        <taxon>Streptophyta</taxon>
        <taxon>Embryophyta</taxon>
        <taxon>Tracheophyta</taxon>
        <taxon>Polypodiopsida</taxon>
        <taxon>Polypodiidae</taxon>
        <taxon>Polypodiales</taxon>
        <taxon>Pteridineae</taxon>
        <taxon>Pteridaceae</taxon>
        <taxon>Parkerioideae</taxon>
        <taxon>Ceratopteris</taxon>
    </lineage>
</organism>
<dbReference type="OMA" id="MGCADLF"/>
<name>A0A8T2RVU9_CERRI</name>
<evidence type="ECO:0000256" key="3">
    <source>
        <dbReference type="ARBA" id="ARBA00022692"/>
    </source>
</evidence>
<dbReference type="OrthoDB" id="2802411at2759"/>
<dbReference type="PROSITE" id="PS01309">
    <property type="entry name" value="UPF0057"/>
    <property type="match status" value="1"/>
</dbReference>
<comment type="subcellular location">
    <subcellularLocation>
        <location evidence="1">Membrane</location>
    </subcellularLocation>
</comment>
<dbReference type="PANTHER" id="PTHR21659:SF42">
    <property type="entry name" value="UPF0057 MEMBRANE PROTEIN ZK632.10-RELATED"/>
    <property type="match status" value="1"/>
</dbReference>
<evidence type="ECO:0000256" key="4">
    <source>
        <dbReference type="ARBA" id="ARBA00022989"/>
    </source>
</evidence>
<protein>
    <submittedName>
        <fullName evidence="7">Uncharacterized protein</fullName>
    </submittedName>
</protein>
<keyword evidence="8" id="KW-1185">Reference proteome</keyword>
<dbReference type="PANTHER" id="PTHR21659">
    <property type="entry name" value="HYDROPHOBIC PROTEIN RCI2 LOW TEMPERATURE AND SALT RESPONSIVE PROTEIN LTI6 -RELATED"/>
    <property type="match status" value="1"/>
</dbReference>
<feature type="transmembrane region" description="Helical" evidence="6">
    <location>
        <begin position="6"/>
        <end position="24"/>
    </location>
</feature>
<keyword evidence="5 6" id="KW-0472">Membrane</keyword>
<keyword evidence="4 6" id="KW-1133">Transmembrane helix</keyword>
<evidence type="ECO:0000256" key="1">
    <source>
        <dbReference type="ARBA" id="ARBA00004370"/>
    </source>
</evidence>
<keyword evidence="3 6" id="KW-0812">Transmembrane</keyword>
<evidence type="ECO:0000256" key="2">
    <source>
        <dbReference type="ARBA" id="ARBA00009530"/>
    </source>
</evidence>
<evidence type="ECO:0000313" key="7">
    <source>
        <dbReference type="EMBL" id="KAH7300011.1"/>
    </source>
</evidence>
<feature type="transmembrane region" description="Helical" evidence="6">
    <location>
        <begin position="31"/>
        <end position="53"/>
    </location>
</feature>
<gene>
    <name evidence="7" type="ORF">KP509_24G040800</name>
</gene>
<reference evidence="7" key="1">
    <citation type="submission" date="2021-08" db="EMBL/GenBank/DDBJ databases">
        <title>WGS assembly of Ceratopteris richardii.</title>
        <authorList>
            <person name="Marchant D.B."/>
            <person name="Chen G."/>
            <person name="Jenkins J."/>
            <person name="Shu S."/>
            <person name="Leebens-Mack J."/>
            <person name="Grimwood J."/>
            <person name="Schmutz J."/>
            <person name="Soltis P."/>
            <person name="Soltis D."/>
            <person name="Chen Z.-H."/>
        </authorList>
    </citation>
    <scope>NUCLEOTIDE SEQUENCE</scope>
    <source>
        <strain evidence="7">Whitten #5841</strain>
        <tissue evidence="7">Leaf</tissue>
    </source>
</reference>
<dbReference type="Proteomes" id="UP000825935">
    <property type="component" value="Chromosome 24"/>
</dbReference>
<evidence type="ECO:0000256" key="5">
    <source>
        <dbReference type="ARBA" id="ARBA00023136"/>
    </source>
</evidence>
<dbReference type="Pfam" id="PF01679">
    <property type="entry name" value="Pmp3"/>
    <property type="match status" value="1"/>
</dbReference>